<evidence type="ECO:0000256" key="1">
    <source>
        <dbReference type="SAM" id="Phobius"/>
    </source>
</evidence>
<dbReference type="RefSeq" id="WP_035106107.1">
    <property type="nucleotide sequence ID" value="NZ_CP011311.1"/>
</dbReference>
<feature type="transmembrane region" description="Helical" evidence="1">
    <location>
        <begin position="34"/>
        <end position="56"/>
    </location>
</feature>
<keyword evidence="3" id="KW-1185">Reference proteome</keyword>
<gene>
    <name evidence="2" type="ORF">UL81_00095</name>
</gene>
<dbReference type="HOGENOM" id="CLU_2860065_0_0_11"/>
<sequence length="64" mass="7013">MSQLNTYRLLSGGSILALLALFIVHKNYQLPEPWVSILALVIVVVAIAATTAMGIAEYKRTRRG</sequence>
<accession>A0A0F6T9V9</accession>
<dbReference type="KEGG" id="ccj:UL81_00095"/>
<reference evidence="2 3" key="1">
    <citation type="journal article" date="2015" name="Genome Announc.">
        <title>Complete Genome Sequence of Corynebacterium camporealensis DSM 44610, Isolated from the Milk of a Manchega Sheep with Subclinical Mastitis.</title>
        <authorList>
            <person name="Ruckert C."/>
            <person name="Albersmeier A."/>
            <person name="Winkler A."/>
            <person name="Tauch A."/>
        </authorList>
    </citation>
    <scope>NUCLEOTIDE SEQUENCE [LARGE SCALE GENOMIC DNA]</scope>
    <source>
        <strain evidence="2 3">DSM 44610</strain>
    </source>
</reference>
<dbReference type="EMBL" id="CP011311">
    <property type="protein sequence ID" value="AKE38014.1"/>
    <property type="molecule type" value="Genomic_DNA"/>
</dbReference>
<evidence type="ECO:0000313" key="2">
    <source>
        <dbReference type="EMBL" id="AKE38014.1"/>
    </source>
</evidence>
<proteinExistence type="predicted"/>
<dbReference type="PATRIC" id="fig|161896.4.peg.18"/>
<keyword evidence="1" id="KW-1133">Transmembrane helix</keyword>
<name>A0A0F6T9V9_9CORY</name>
<keyword evidence="1" id="KW-0812">Transmembrane</keyword>
<dbReference type="AlphaFoldDB" id="A0A0F6T9V9"/>
<keyword evidence="1" id="KW-0472">Membrane</keyword>
<organism evidence="2 3">
    <name type="scientific">Corynebacterium camporealensis</name>
    <dbReference type="NCBI Taxonomy" id="161896"/>
    <lineage>
        <taxon>Bacteria</taxon>
        <taxon>Bacillati</taxon>
        <taxon>Actinomycetota</taxon>
        <taxon>Actinomycetes</taxon>
        <taxon>Mycobacteriales</taxon>
        <taxon>Corynebacteriaceae</taxon>
        <taxon>Corynebacterium</taxon>
    </lineage>
</organism>
<dbReference type="Proteomes" id="UP000033566">
    <property type="component" value="Chromosome"/>
</dbReference>
<evidence type="ECO:0000313" key="3">
    <source>
        <dbReference type="Proteomes" id="UP000033566"/>
    </source>
</evidence>
<protein>
    <submittedName>
        <fullName evidence="2">Uncharacterized protein</fullName>
    </submittedName>
</protein>
<feature type="transmembrane region" description="Helical" evidence="1">
    <location>
        <begin position="7"/>
        <end position="28"/>
    </location>
</feature>